<dbReference type="PANTHER" id="PTHR30466:SF11">
    <property type="entry name" value="FLAVIN-DEPENDENT MONOOXYGENASE, REDUCTASE SUBUNIT HSAB"/>
    <property type="match status" value="1"/>
</dbReference>
<dbReference type="Pfam" id="PF01613">
    <property type="entry name" value="Flavin_Reduct"/>
    <property type="match status" value="1"/>
</dbReference>
<evidence type="ECO:0000313" key="5">
    <source>
        <dbReference type="Proteomes" id="UP000183508"/>
    </source>
</evidence>
<accession>A0A1I7JCQ2</accession>
<keyword evidence="5" id="KW-1185">Reference proteome</keyword>
<dbReference type="OrthoDB" id="9792858at2"/>
<evidence type="ECO:0000256" key="1">
    <source>
        <dbReference type="ARBA" id="ARBA00008898"/>
    </source>
</evidence>
<dbReference type="Gene3D" id="2.30.110.10">
    <property type="entry name" value="Electron Transport, Fmn-binding Protein, Chain A"/>
    <property type="match status" value="1"/>
</dbReference>
<dbReference type="eggNOG" id="COG1853">
    <property type="taxonomic scope" value="Bacteria"/>
</dbReference>
<dbReference type="RefSeq" id="WP_074952215.1">
    <property type="nucleotide sequence ID" value="NZ_FPBV01000009.1"/>
</dbReference>
<name>A0A1I7JCQ2_9BACL</name>
<keyword evidence="2" id="KW-0560">Oxidoreductase</keyword>
<dbReference type="PANTHER" id="PTHR30466">
    <property type="entry name" value="FLAVIN REDUCTASE"/>
    <property type="match status" value="1"/>
</dbReference>
<evidence type="ECO:0000259" key="3">
    <source>
        <dbReference type="SMART" id="SM00903"/>
    </source>
</evidence>
<dbReference type="SUPFAM" id="SSF50475">
    <property type="entry name" value="FMN-binding split barrel"/>
    <property type="match status" value="1"/>
</dbReference>
<dbReference type="GO" id="GO:0010181">
    <property type="term" value="F:FMN binding"/>
    <property type="evidence" value="ECO:0007669"/>
    <property type="project" value="InterPro"/>
</dbReference>
<gene>
    <name evidence="4" type="ORF">SAMN05421543_109113</name>
</gene>
<reference evidence="5" key="1">
    <citation type="submission" date="2016-10" db="EMBL/GenBank/DDBJ databases">
        <authorList>
            <person name="Varghese N."/>
        </authorList>
    </citation>
    <scope>NUCLEOTIDE SEQUENCE [LARGE SCALE GENOMIC DNA]</scope>
    <source>
        <strain evidence="5">DSM 17980</strain>
    </source>
</reference>
<dbReference type="AlphaFoldDB" id="A0A1I7JCQ2"/>
<evidence type="ECO:0000256" key="2">
    <source>
        <dbReference type="ARBA" id="ARBA00023002"/>
    </source>
</evidence>
<sequence>MPVNPDEFRRALGRFASGVTVVTAQADGSMAGITVSAFASVSLQPPYILICIDKQSGTIPVLRAAGAFAVNFLSEDQAHLSNHFASKRADKFAGVSFRQGQLGAPLLEDTLGYVECRVVREVDAGDHLLYLGQVEASGVDESKRPLLYYHSQYHRLAPLSS</sequence>
<dbReference type="InterPro" id="IPR050268">
    <property type="entry name" value="NADH-dep_flavin_reductase"/>
</dbReference>
<feature type="domain" description="Flavin reductase like" evidence="3">
    <location>
        <begin position="12"/>
        <end position="155"/>
    </location>
</feature>
<dbReference type="InterPro" id="IPR002563">
    <property type="entry name" value="Flavin_Rdtase-like_dom"/>
</dbReference>
<dbReference type="STRING" id="392015.SAMN05421543_109113"/>
<organism evidence="4 5">
    <name type="scientific">Alicyclobacillus macrosporangiidus</name>
    <dbReference type="NCBI Taxonomy" id="392015"/>
    <lineage>
        <taxon>Bacteria</taxon>
        <taxon>Bacillati</taxon>
        <taxon>Bacillota</taxon>
        <taxon>Bacilli</taxon>
        <taxon>Bacillales</taxon>
        <taxon>Alicyclobacillaceae</taxon>
        <taxon>Alicyclobacillus</taxon>
    </lineage>
</organism>
<dbReference type="SMART" id="SM00903">
    <property type="entry name" value="Flavin_Reduct"/>
    <property type="match status" value="1"/>
</dbReference>
<dbReference type="EMBL" id="FPBV01000009">
    <property type="protein sequence ID" value="SFU82959.1"/>
    <property type="molecule type" value="Genomic_DNA"/>
</dbReference>
<dbReference type="InterPro" id="IPR012349">
    <property type="entry name" value="Split_barrel_FMN-bd"/>
</dbReference>
<protein>
    <submittedName>
        <fullName evidence="4">NADH-FMN oxidoreductase RutF, flavin reductase (DIM6/NTAB) family</fullName>
    </submittedName>
</protein>
<dbReference type="GO" id="GO:0042602">
    <property type="term" value="F:riboflavin reductase (NADPH) activity"/>
    <property type="evidence" value="ECO:0007669"/>
    <property type="project" value="TreeGrafter"/>
</dbReference>
<evidence type="ECO:0000313" key="4">
    <source>
        <dbReference type="EMBL" id="SFU82959.1"/>
    </source>
</evidence>
<proteinExistence type="inferred from homology"/>
<comment type="similarity">
    <text evidence="1">Belongs to the non-flavoprotein flavin reductase family.</text>
</comment>
<dbReference type="Proteomes" id="UP000183508">
    <property type="component" value="Unassembled WGS sequence"/>
</dbReference>